<gene>
    <name evidence="4" type="ORF">DVS28_a1505</name>
</gene>
<dbReference type="KEGG" id="euz:DVS28_a1505"/>
<dbReference type="Proteomes" id="UP000264006">
    <property type="component" value="Chromosome"/>
</dbReference>
<dbReference type="InterPro" id="IPR012336">
    <property type="entry name" value="Thioredoxin-like_fold"/>
</dbReference>
<keyword evidence="2" id="KW-0812">Transmembrane</keyword>
<organism evidence="4 5">
    <name type="scientific">Euzebya pacifica</name>
    <dbReference type="NCBI Taxonomy" id="1608957"/>
    <lineage>
        <taxon>Bacteria</taxon>
        <taxon>Bacillati</taxon>
        <taxon>Actinomycetota</taxon>
        <taxon>Nitriliruptoria</taxon>
        <taxon>Euzebyales</taxon>
    </lineage>
</organism>
<dbReference type="OrthoDB" id="128449at2"/>
<keyword evidence="2" id="KW-0472">Membrane</keyword>
<dbReference type="Pfam" id="PF13098">
    <property type="entry name" value="Thioredoxin_2"/>
    <property type="match status" value="1"/>
</dbReference>
<feature type="transmembrane region" description="Helical" evidence="2">
    <location>
        <begin position="35"/>
        <end position="56"/>
    </location>
</feature>
<evidence type="ECO:0000259" key="3">
    <source>
        <dbReference type="PROSITE" id="PS51352"/>
    </source>
</evidence>
<protein>
    <recommendedName>
        <fullName evidence="3">Thioredoxin domain-containing protein</fullName>
    </recommendedName>
</protein>
<dbReference type="PANTHER" id="PTHR42852">
    <property type="entry name" value="THIOL:DISULFIDE INTERCHANGE PROTEIN DSBE"/>
    <property type="match status" value="1"/>
</dbReference>
<accession>A0A346XVF1</accession>
<feature type="region of interest" description="Disordered" evidence="1">
    <location>
        <begin position="1"/>
        <end position="27"/>
    </location>
</feature>
<dbReference type="InterPro" id="IPR050553">
    <property type="entry name" value="Thioredoxin_ResA/DsbE_sf"/>
</dbReference>
<dbReference type="EMBL" id="CP031165">
    <property type="protein sequence ID" value="AXV06198.1"/>
    <property type="molecule type" value="Genomic_DNA"/>
</dbReference>
<feature type="compositionally biased region" description="Basic and acidic residues" evidence="1">
    <location>
        <begin position="14"/>
        <end position="27"/>
    </location>
</feature>
<dbReference type="RefSeq" id="WP_114590889.1">
    <property type="nucleotide sequence ID" value="NZ_CP031165.1"/>
</dbReference>
<keyword evidence="5" id="KW-1185">Reference proteome</keyword>
<dbReference type="PANTHER" id="PTHR42852:SF17">
    <property type="entry name" value="THIOREDOXIN-LIKE PROTEIN HI_1115"/>
    <property type="match status" value="1"/>
</dbReference>
<name>A0A346XVF1_9ACTN</name>
<keyword evidence="2" id="KW-1133">Transmembrane helix</keyword>
<dbReference type="CDD" id="cd02966">
    <property type="entry name" value="TlpA_like_family"/>
    <property type="match status" value="1"/>
</dbReference>
<evidence type="ECO:0000256" key="2">
    <source>
        <dbReference type="SAM" id="Phobius"/>
    </source>
</evidence>
<dbReference type="InterPro" id="IPR036249">
    <property type="entry name" value="Thioredoxin-like_sf"/>
</dbReference>
<dbReference type="Gene3D" id="3.40.30.10">
    <property type="entry name" value="Glutaredoxin"/>
    <property type="match status" value="1"/>
</dbReference>
<proteinExistence type="predicted"/>
<evidence type="ECO:0000256" key="1">
    <source>
        <dbReference type="SAM" id="MobiDB-lite"/>
    </source>
</evidence>
<sequence length="231" mass="23887">MSTTSSKRERQKARRAERLAEEQAEERRAGMRNRLVTVIGAVVALAVVVGVGILLVQGSDASLGVPAATADDGSVLPDIPQAGADPAIGTEAPVVVGYEPDGTALAIGGEGAPQAVVFMAHWCPHCQEELPLIGDWVADGQLADGVQLVAVSTLHDPARPNWPPDEWLASEDFPGEVLVDSDGAAAEAWGLSGTPMWVFTDADGTVVARYSGQIDAERFAEATALAAGPAA</sequence>
<dbReference type="SUPFAM" id="SSF52833">
    <property type="entry name" value="Thioredoxin-like"/>
    <property type="match status" value="1"/>
</dbReference>
<dbReference type="PROSITE" id="PS51352">
    <property type="entry name" value="THIOREDOXIN_2"/>
    <property type="match status" value="1"/>
</dbReference>
<evidence type="ECO:0000313" key="5">
    <source>
        <dbReference type="Proteomes" id="UP000264006"/>
    </source>
</evidence>
<dbReference type="AlphaFoldDB" id="A0A346XVF1"/>
<evidence type="ECO:0000313" key="4">
    <source>
        <dbReference type="EMBL" id="AXV06198.1"/>
    </source>
</evidence>
<dbReference type="InterPro" id="IPR013766">
    <property type="entry name" value="Thioredoxin_domain"/>
</dbReference>
<reference evidence="4 5" key="1">
    <citation type="submission" date="2018-09" db="EMBL/GenBank/DDBJ databases">
        <title>Complete genome sequence of Euzebya sp. DY32-46 isolated from seawater of Pacific Ocean.</title>
        <authorList>
            <person name="Xu L."/>
            <person name="Wu Y.-H."/>
            <person name="Xu X.-W."/>
        </authorList>
    </citation>
    <scope>NUCLEOTIDE SEQUENCE [LARGE SCALE GENOMIC DNA]</scope>
    <source>
        <strain evidence="4 5">DY32-46</strain>
    </source>
</reference>
<feature type="domain" description="Thioredoxin" evidence="3">
    <location>
        <begin position="86"/>
        <end position="228"/>
    </location>
</feature>